<sequence>MRAGIYLRQSLDVAEGIERQRDRCAAMVHARGWDVVREYRDNDTSASKARGRSTGWAQMLADASDGMIDVAVAVNLDRLLRTQTDLSALIETGVAVTTLEGELDLTSASGEMQASVLTAMARFEVRRKSERQIRANESRARSGQWVGGRRPFGFEADGITVREPEADAVREGFRDLLLGTSLAAIARRWNQQGFVTGQARQARSGHAGEPSPWRADAVRAVLMNPRYAGRVRYKGETLSAPAKWPALIDAATFEAVQAVLQNPARRSAGRAPTHLLTGIALCGVCGATAHAGGNARQGVRAYRCSASSGHFARRAEPVEEYVTTVILARLARDDARELLQRSPGLDTDDMRLEAVGVRARLDALAVDFADGALTASQLRAATERLRNRLNELETRLADAGRVDVLGDVVGAPDVAAAWASLTLERRRAIIATLMTVTLHPPGRGTRTFRPETVGIDWAR</sequence>
<name>A0ABU1HMY8_9MICO</name>
<dbReference type="Proteomes" id="UP001249291">
    <property type="component" value="Unassembled WGS sequence"/>
</dbReference>
<gene>
    <name evidence="4" type="ORF">QE375_000962</name>
</gene>
<dbReference type="RefSeq" id="WP_309688262.1">
    <property type="nucleotide sequence ID" value="NZ_JAVIZQ010000001.1"/>
</dbReference>
<dbReference type="Pfam" id="PF00239">
    <property type="entry name" value="Resolvase"/>
    <property type="match status" value="1"/>
</dbReference>
<evidence type="ECO:0000259" key="2">
    <source>
        <dbReference type="PROSITE" id="PS51736"/>
    </source>
</evidence>
<dbReference type="PANTHER" id="PTHR30461:SF23">
    <property type="entry name" value="DNA RECOMBINASE-RELATED"/>
    <property type="match status" value="1"/>
</dbReference>
<feature type="coiled-coil region" evidence="1">
    <location>
        <begin position="375"/>
        <end position="402"/>
    </location>
</feature>
<dbReference type="CDD" id="cd00338">
    <property type="entry name" value="Ser_Recombinase"/>
    <property type="match status" value="1"/>
</dbReference>
<evidence type="ECO:0000256" key="1">
    <source>
        <dbReference type="SAM" id="Coils"/>
    </source>
</evidence>
<dbReference type="SMART" id="SM00857">
    <property type="entry name" value="Resolvase"/>
    <property type="match status" value="1"/>
</dbReference>
<dbReference type="InterPro" id="IPR036162">
    <property type="entry name" value="Resolvase-like_N_sf"/>
</dbReference>
<comment type="caution">
    <text evidence="4">The sequence shown here is derived from an EMBL/GenBank/DDBJ whole genome shotgun (WGS) entry which is preliminary data.</text>
</comment>
<organism evidence="4 5">
    <name type="scientific">Microbacterium foliorum</name>
    <dbReference type="NCBI Taxonomy" id="104336"/>
    <lineage>
        <taxon>Bacteria</taxon>
        <taxon>Bacillati</taxon>
        <taxon>Actinomycetota</taxon>
        <taxon>Actinomycetes</taxon>
        <taxon>Micrococcales</taxon>
        <taxon>Microbacteriaceae</taxon>
        <taxon>Microbacterium</taxon>
    </lineage>
</organism>
<keyword evidence="1" id="KW-0175">Coiled coil</keyword>
<dbReference type="PANTHER" id="PTHR30461">
    <property type="entry name" value="DNA-INVERTASE FROM LAMBDOID PROPHAGE"/>
    <property type="match status" value="1"/>
</dbReference>
<dbReference type="PROSITE" id="PS51736">
    <property type="entry name" value="RECOMBINASES_3"/>
    <property type="match status" value="1"/>
</dbReference>
<accession>A0ABU1HMY8</accession>
<dbReference type="Gene3D" id="3.90.1750.20">
    <property type="entry name" value="Putative Large Serine Recombinase, Chain B, Domain 2"/>
    <property type="match status" value="1"/>
</dbReference>
<dbReference type="InterPro" id="IPR006119">
    <property type="entry name" value="Resolv_N"/>
</dbReference>
<dbReference type="Pfam" id="PF07508">
    <property type="entry name" value="Recombinase"/>
    <property type="match status" value="1"/>
</dbReference>
<dbReference type="EMBL" id="JAVIZQ010000001">
    <property type="protein sequence ID" value="MDR6141408.1"/>
    <property type="molecule type" value="Genomic_DNA"/>
</dbReference>
<feature type="domain" description="Recombinase" evidence="3">
    <location>
        <begin position="151"/>
        <end position="266"/>
    </location>
</feature>
<dbReference type="PROSITE" id="PS51737">
    <property type="entry name" value="RECOMBINASE_DNA_BIND"/>
    <property type="match status" value="1"/>
</dbReference>
<dbReference type="SUPFAM" id="SSF53041">
    <property type="entry name" value="Resolvase-like"/>
    <property type="match status" value="1"/>
</dbReference>
<evidence type="ECO:0000313" key="5">
    <source>
        <dbReference type="Proteomes" id="UP001249291"/>
    </source>
</evidence>
<feature type="domain" description="Resolvase/invertase-type recombinase catalytic" evidence="2">
    <location>
        <begin position="2"/>
        <end position="143"/>
    </location>
</feature>
<proteinExistence type="predicted"/>
<dbReference type="Gene3D" id="3.40.50.1390">
    <property type="entry name" value="Resolvase, N-terminal catalytic domain"/>
    <property type="match status" value="1"/>
</dbReference>
<evidence type="ECO:0000313" key="4">
    <source>
        <dbReference type="EMBL" id="MDR6141408.1"/>
    </source>
</evidence>
<keyword evidence="5" id="KW-1185">Reference proteome</keyword>
<evidence type="ECO:0000259" key="3">
    <source>
        <dbReference type="PROSITE" id="PS51737"/>
    </source>
</evidence>
<dbReference type="InterPro" id="IPR038109">
    <property type="entry name" value="DNA_bind_recomb_sf"/>
</dbReference>
<reference evidence="4 5" key="1">
    <citation type="submission" date="2023-08" db="EMBL/GenBank/DDBJ databases">
        <title>Functional and genomic diversity of the sorghum phyllosphere microbiome.</title>
        <authorList>
            <person name="Shade A."/>
        </authorList>
    </citation>
    <scope>NUCLEOTIDE SEQUENCE [LARGE SCALE GENOMIC DNA]</scope>
    <source>
        <strain evidence="4 5">SORGH_AS_0445</strain>
    </source>
</reference>
<dbReference type="InterPro" id="IPR050639">
    <property type="entry name" value="SSR_resolvase"/>
</dbReference>
<dbReference type="InterPro" id="IPR011109">
    <property type="entry name" value="DNA_bind_recombinase_dom"/>
</dbReference>
<protein>
    <submittedName>
        <fullName evidence="4">Site-specific DNA recombinase</fullName>
    </submittedName>
</protein>